<dbReference type="EMBL" id="UOEB01000316">
    <property type="protein sequence ID" value="VAV86275.1"/>
    <property type="molecule type" value="Genomic_DNA"/>
</dbReference>
<name>A0A3B0RRT9_9ZZZZ</name>
<keyword evidence="1" id="KW-0812">Transmembrane</keyword>
<organism evidence="2">
    <name type="scientific">hydrothermal vent metagenome</name>
    <dbReference type="NCBI Taxonomy" id="652676"/>
    <lineage>
        <taxon>unclassified sequences</taxon>
        <taxon>metagenomes</taxon>
        <taxon>ecological metagenomes</taxon>
    </lineage>
</organism>
<sequence length="110" mass="12874">MHKKRSILIIPHKSLDIIIEFIVNRFSHLHNYMINITIENAFKNYKLNSRILRIINFFTLIIIMYAAYFIVETAKGVQIALGNSLLPIIIGFSILLPIALFIYQRKLNKE</sequence>
<protein>
    <submittedName>
        <fullName evidence="2">Uncharacterized protein</fullName>
    </submittedName>
</protein>
<dbReference type="AlphaFoldDB" id="A0A3B0RRT9"/>
<proteinExistence type="predicted"/>
<keyword evidence="1" id="KW-1133">Transmembrane helix</keyword>
<accession>A0A3B0RRT9</accession>
<gene>
    <name evidence="2" type="ORF">MNBD_BACTEROID02-1900</name>
</gene>
<evidence type="ECO:0000256" key="1">
    <source>
        <dbReference type="SAM" id="Phobius"/>
    </source>
</evidence>
<evidence type="ECO:0000313" key="2">
    <source>
        <dbReference type="EMBL" id="VAV86275.1"/>
    </source>
</evidence>
<keyword evidence="1" id="KW-0472">Membrane</keyword>
<feature type="transmembrane region" description="Helical" evidence="1">
    <location>
        <begin position="77"/>
        <end position="103"/>
    </location>
</feature>
<feature type="transmembrane region" description="Helical" evidence="1">
    <location>
        <begin position="51"/>
        <end position="71"/>
    </location>
</feature>
<reference evidence="2" key="1">
    <citation type="submission" date="2018-06" db="EMBL/GenBank/DDBJ databases">
        <authorList>
            <person name="Zhirakovskaya E."/>
        </authorList>
    </citation>
    <scope>NUCLEOTIDE SEQUENCE</scope>
</reference>